<organism evidence="1 2">
    <name type="scientific">Hymenobacter cavernae</name>
    <dbReference type="NCBI Taxonomy" id="2044852"/>
    <lineage>
        <taxon>Bacteria</taxon>
        <taxon>Pseudomonadati</taxon>
        <taxon>Bacteroidota</taxon>
        <taxon>Cytophagia</taxon>
        <taxon>Cytophagales</taxon>
        <taxon>Hymenobacteraceae</taxon>
        <taxon>Hymenobacter</taxon>
    </lineage>
</organism>
<keyword evidence="2" id="KW-1185">Reference proteome</keyword>
<dbReference type="EMBL" id="BMHT01000002">
    <property type="protein sequence ID" value="GGF03650.1"/>
    <property type="molecule type" value="Genomic_DNA"/>
</dbReference>
<accession>A0ABQ1TU85</accession>
<dbReference type="Proteomes" id="UP000632273">
    <property type="component" value="Unassembled WGS sequence"/>
</dbReference>
<evidence type="ECO:0000313" key="2">
    <source>
        <dbReference type="Proteomes" id="UP000632273"/>
    </source>
</evidence>
<gene>
    <name evidence="1" type="ORF">GCM10011383_13360</name>
</gene>
<reference evidence="2" key="1">
    <citation type="journal article" date="2019" name="Int. J. Syst. Evol. Microbiol.">
        <title>The Global Catalogue of Microorganisms (GCM) 10K type strain sequencing project: providing services to taxonomists for standard genome sequencing and annotation.</title>
        <authorList>
            <consortium name="The Broad Institute Genomics Platform"/>
            <consortium name="The Broad Institute Genome Sequencing Center for Infectious Disease"/>
            <person name="Wu L."/>
            <person name="Ma J."/>
        </authorList>
    </citation>
    <scope>NUCLEOTIDE SEQUENCE [LARGE SCALE GENOMIC DNA]</scope>
    <source>
        <strain evidence="2">CGMCC 1.15197</strain>
    </source>
</reference>
<proteinExistence type="predicted"/>
<evidence type="ECO:0000313" key="1">
    <source>
        <dbReference type="EMBL" id="GGF03650.1"/>
    </source>
</evidence>
<name>A0ABQ1TU85_9BACT</name>
<comment type="caution">
    <text evidence="1">The sequence shown here is derived from an EMBL/GenBank/DDBJ whole genome shotgun (WGS) entry which is preliminary data.</text>
</comment>
<sequence>MPRGAGLRARKITYLLDYEAFVNLLYIRSMKTVSTFAYLLLVPQLSWLTYDNNATKTVAPPAGSHVVQVRVIGQNMSGLGAELSVRSVLDWDRGHNPGPTLYKAFGNKINETYTIGTFGRMDYVEASVSFKNVLFDNRPPANAHLRLEIITDGRVGEVTRLDANSMNDRVWKVEYDPHLRGTVAVETNKL</sequence>
<protein>
    <submittedName>
        <fullName evidence="1">Uncharacterized protein</fullName>
    </submittedName>
</protein>